<keyword evidence="2" id="KW-1185">Reference proteome</keyword>
<protein>
    <submittedName>
        <fullName evidence="1">Uncharacterized protein</fullName>
    </submittedName>
</protein>
<accession>A0AAV0AK99</accession>
<gene>
    <name evidence="1" type="ORF">PPACK8108_LOCUS2485</name>
</gene>
<organism evidence="1 2">
    <name type="scientific">Phakopsora pachyrhizi</name>
    <name type="common">Asian soybean rust disease fungus</name>
    <dbReference type="NCBI Taxonomy" id="170000"/>
    <lineage>
        <taxon>Eukaryota</taxon>
        <taxon>Fungi</taxon>
        <taxon>Dikarya</taxon>
        <taxon>Basidiomycota</taxon>
        <taxon>Pucciniomycotina</taxon>
        <taxon>Pucciniomycetes</taxon>
        <taxon>Pucciniales</taxon>
        <taxon>Phakopsoraceae</taxon>
        <taxon>Phakopsora</taxon>
    </lineage>
</organism>
<evidence type="ECO:0000313" key="1">
    <source>
        <dbReference type="EMBL" id="CAH7668024.1"/>
    </source>
</evidence>
<evidence type="ECO:0000313" key="2">
    <source>
        <dbReference type="Proteomes" id="UP001153365"/>
    </source>
</evidence>
<reference evidence="1" key="1">
    <citation type="submission" date="2022-06" db="EMBL/GenBank/DDBJ databases">
        <authorList>
            <consortium name="SYNGENTA / RWTH Aachen University"/>
        </authorList>
    </citation>
    <scope>NUCLEOTIDE SEQUENCE</scope>
</reference>
<dbReference type="Proteomes" id="UP001153365">
    <property type="component" value="Unassembled WGS sequence"/>
</dbReference>
<dbReference type="AlphaFoldDB" id="A0AAV0AK99"/>
<sequence>MIDSCGLMEFFLTYRTVTVPLELCKLLGSITIEGRVLQVDASEEPERSVAQPFFKNEELKKELLNWLESLSAKFKRLQKESIE</sequence>
<comment type="caution">
    <text evidence="1">The sequence shown here is derived from an EMBL/GenBank/DDBJ whole genome shotgun (WGS) entry which is preliminary data.</text>
</comment>
<name>A0AAV0AK99_PHAPC</name>
<dbReference type="EMBL" id="CALTRL010000419">
    <property type="protein sequence ID" value="CAH7668024.1"/>
    <property type="molecule type" value="Genomic_DNA"/>
</dbReference>
<proteinExistence type="predicted"/>